<proteinExistence type="predicted"/>
<dbReference type="PANTHER" id="PTHR11624:SF96">
    <property type="entry name" value="PYRUVATE DEHYDROGENASE E1 COMPONENT SUBUNIT BETA, MITOCHONDRIAL"/>
    <property type="match status" value="1"/>
</dbReference>
<evidence type="ECO:0000256" key="6">
    <source>
        <dbReference type="ARBA" id="ARBA00023317"/>
    </source>
</evidence>
<comment type="caution">
    <text evidence="9">The sequence shown here is derived from an EMBL/GenBank/DDBJ whole genome shotgun (WGS) entry which is preliminary data.</text>
</comment>
<comment type="catalytic activity">
    <reaction evidence="7">
        <text>N(6)-[(R)-lipoyl]-L-lysyl-[protein] + pyruvate + H(+) = N(6)-[(R)-S(8)-acetyldihydrolipoyl]-L-lysyl-[protein] + CO2</text>
        <dbReference type="Rhea" id="RHEA:19189"/>
        <dbReference type="Rhea" id="RHEA-COMP:10474"/>
        <dbReference type="Rhea" id="RHEA-COMP:10478"/>
        <dbReference type="ChEBI" id="CHEBI:15361"/>
        <dbReference type="ChEBI" id="CHEBI:15378"/>
        <dbReference type="ChEBI" id="CHEBI:16526"/>
        <dbReference type="ChEBI" id="CHEBI:83099"/>
        <dbReference type="ChEBI" id="CHEBI:83111"/>
        <dbReference type="EC" id="1.2.4.1"/>
    </reaction>
</comment>
<feature type="domain" description="Transketolase-like pyrimidine-binding" evidence="8">
    <location>
        <begin position="167"/>
        <end position="296"/>
    </location>
</feature>
<organism evidence="9 10">
    <name type="scientific">Candidatus Yanofskybacteria bacterium RIFCSPHIGHO2_02_FULL_41_11</name>
    <dbReference type="NCBI Taxonomy" id="1802675"/>
    <lineage>
        <taxon>Bacteria</taxon>
        <taxon>Candidatus Yanofskyibacteriota</taxon>
    </lineage>
</organism>
<evidence type="ECO:0000256" key="7">
    <source>
        <dbReference type="RuleBase" id="RU364074"/>
    </source>
</evidence>
<dbReference type="InterPro" id="IPR005475">
    <property type="entry name" value="Transketolase-like_Pyr-bd"/>
</dbReference>
<dbReference type="SUPFAM" id="SSF52518">
    <property type="entry name" value="Thiamin diphosphate-binding fold (THDP-binding)"/>
    <property type="match status" value="1"/>
</dbReference>
<dbReference type="EMBL" id="MGJP01000048">
    <property type="protein sequence ID" value="OGN08973.1"/>
    <property type="molecule type" value="Genomic_DNA"/>
</dbReference>
<gene>
    <name evidence="9" type="ORF">A3J46_05010</name>
</gene>
<name>A0A1F8F746_9BACT</name>
<evidence type="ECO:0000256" key="3">
    <source>
        <dbReference type="ARBA" id="ARBA00016138"/>
    </source>
</evidence>
<dbReference type="Gene3D" id="3.40.50.920">
    <property type="match status" value="1"/>
</dbReference>
<dbReference type="InterPro" id="IPR009014">
    <property type="entry name" value="Transketo_C/PFOR_II"/>
</dbReference>
<comment type="cofactor">
    <cofactor evidence="1 7">
        <name>thiamine diphosphate</name>
        <dbReference type="ChEBI" id="CHEBI:58937"/>
    </cofactor>
</comment>
<sequence>MPGRDITDNPRLIIHWAKELINQLPAILNVRVCRISAHSGTRMDQSRPAEWDRFDLIKQELAKMGLEKEATEIELETALKVGRAWETRLQAKPKKSSIVFIRPTDPPKKIQATNKLYRGVLNENLNLAQTINEITKDHILNHRGVVMGQCLNGAGNVAGTIPEGLNSEQVIELPMSDMSGSGIACGYALDGRRPILVSRYQGFMHFNIAYLTNYAAKAKEMWGYPCPVFARVSGTDGSGGPTIGPVASACHHGLAMRQPGMIVAAPMTPVEYIALWEYYLNNEFPVYCSEHRQAYNLVEPMPDIVYDDADITLFPISSTRLNVLKALPILKEEGIICNVVHLVWLKPFVVDNRILEPLKNSSYGGVVLDSDYENGASKLIAYDIAQHTMRQVRAMGLEDRTSGFARHLDNLPPSTERIVNCVRKVVRFNF</sequence>
<dbReference type="Proteomes" id="UP000177167">
    <property type="component" value="Unassembled WGS sequence"/>
</dbReference>
<dbReference type="InterPro" id="IPR027110">
    <property type="entry name" value="PDHB_mito-type"/>
</dbReference>
<protein>
    <recommendedName>
        <fullName evidence="3 7">Pyruvate dehydrogenase E1 component subunit beta</fullName>
        <ecNumber evidence="2 7">1.2.4.1</ecNumber>
    </recommendedName>
</protein>
<accession>A0A1F8F746</accession>
<evidence type="ECO:0000256" key="2">
    <source>
        <dbReference type="ARBA" id="ARBA00012281"/>
    </source>
</evidence>
<keyword evidence="5 7" id="KW-0786">Thiamine pyrophosphate</keyword>
<dbReference type="EC" id="1.2.4.1" evidence="2 7"/>
<dbReference type="Gene3D" id="3.40.50.970">
    <property type="match status" value="1"/>
</dbReference>
<evidence type="ECO:0000313" key="9">
    <source>
        <dbReference type="EMBL" id="OGN08973.1"/>
    </source>
</evidence>
<dbReference type="GO" id="GO:0006086">
    <property type="term" value="P:pyruvate decarboxylation to acetyl-CoA"/>
    <property type="evidence" value="ECO:0007669"/>
    <property type="project" value="InterPro"/>
</dbReference>
<evidence type="ECO:0000256" key="4">
    <source>
        <dbReference type="ARBA" id="ARBA00023002"/>
    </source>
</evidence>
<evidence type="ECO:0000313" key="10">
    <source>
        <dbReference type="Proteomes" id="UP000177167"/>
    </source>
</evidence>
<dbReference type="GO" id="GO:0004739">
    <property type="term" value="F:pyruvate dehydrogenase (acetyl-transferring) activity"/>
    <property type="evidence" value="ECO:0007669"/>
    <property type="project" value="UniProtKB-UniRule"/>
</dbReference>
<keyword evidence="6 7" id="KW-0670">Pyruvate</keyword>
<dbReference type="Pfam" id="PF02779">
    <property type="entry name" value="Transket_pyr"/>
    <property type="match status" value="1"/>
</dbReference>
<dbReference type="PANTHER" id="PTHR11624">
    <property type="entry name" value="DEHYDROGENASE RELATED"/>
    <property type="match status" value="1"/>
</dbReference>
<evidence type="ECO:0000259" key="8">
    <source>
        <dbReference type="Pfam" id="PF02779"/>
    </source>
</evidence>
<dbReference type="InterPro" id="IPR029061">
    <property type="entry name" value="THDP-binding"/>
</dbReference>
<reference evidence="9 10" key="1">
    <citation type="journal article" date="2016" name="Nat. Commun.">
        <title>Thousands of microbial genomes shed light on interconnected biogeochemical processes in an aquifer system.</title>
        <authorList>
            <person name="Anantharaman K."/>
            <person name="Brown C.T."/>
            <person name="Hug L.A."/>
            <person name="Sharon I."/>
            <person name="Castelle C.J."/>
            <person name="Probst A.J."/>
            <person name="Thomas B.C."/>
            <person name="Singh A."/>
            <person name="Wilkins M.J."/>
            <person name="Karaoz U."/>
            <person name="Brodie E.L."/>
            <person name="Williams K.H."/>
            <person name="Hubbard S.S."/>
            <person name="Banfield J.F."/>
        </authorList>
    </citation>
    <scope>NUCLEOTIDE SEQUENCE [LARGE SCALE GENOMIC DNA]</scope>
</reference>
<dbReference type="SUPFAM" id="SSF52922">
    <property type="entry name" value="TK C-terminal domain-like"/>
    <property type="match status" value="1"/>
</dbReference>
<evidence type="ECO:0000256" key="5">
    <source>
        <dbReference type="ARBA" id="ARBA00023052"/>
    </source>
</evidence>
<keyword evidence="4 7" id="KW-0560">Oxidoreductase</keyword>
<comment type="function">
    <text evidence="7">The pyruvate dehydrogenase complex catalyzes the overall conversion of pyruvate to acetyl-CoA and CO2.</text>
</comment>
<dbReference type="AlphaFoldDB" id="A0A1F8F746"/>
<evidence type="ECO:0000256" key="1">
    <source>
        <dbReference type="ARBA" id="ARBA00001964"/>
    </source>
</evidence>